<dbReference type="InterPro" id="IPR021370">
    <property type="entry name" value="DUF2987"/>
</dbReference>
<dbReference type="EMBL" id="CP072133">
    <property type="protein sequence ID" value="QTH71757.1"/>
    <property type="molecule type" value="Genomic_DNA"/>
</dbReference>
<evidence type="ECO:0000313" key="2">
    <source>
        <dbReference type="EMBL" id="QTH71757.1"/>
    </source>
</evidence>
<evidence type="ECO:0000313" key="3">
    <source>
        <dbReference type="Proteomes" id="UP000664904"/>
    </source>
</evidence>
<sequence length="212" mass="23707">MKSSIIGLSLMVLAPIANASEFVVSYDGFYDRLKVMDKGQYEYAQINFYLVDSVTLKPCEIRSGKLITENNSLPLSYTENAQLLLPLDKQLDADKAVIVVEPQNPAHECQLKMQMEAPSIKLKQLNTAVVKQVNDEFDDLLTNLSGFFIGKLLSFLLPSQKGIQIEFEDEVDIPGALCESKTCKISMENNFDLNALKNAEVEIKNIVPWIAN</sequence>
<organism evidence="2 3">
    <name type="scientific">Pseudoalteromonas xiamenensis</name>
    <dbReference type="NCBI Taxonomy" id="882626"/>
    <lineage>
        <taxon>Bacteria</taxon>
        <taxon>Pseudomonadati</taxon>
        <taxon>Pseudomonadota</taxon>
        <taxon>Gammaproteobacteria</taxon>
        <taxon>Alteromonadales</taxon>
        <taxon>Pseudoalteromonadaceae</taxon>
        <taxon>Pseudoalteromonas</taxon>
    </lineage>
</organism>
<feature type="chain" id="PRO_5037698808" evidence="1">
    <location>
        <begin position="20"/>
        <end position="212"/>
    </location>
</feature>
<keyword evidence="1" id="KW-0732">Signal</keyword>
<keyword evidence="3" id="KW-1185">Reference proteome</keyword>
<gene>
    <name evidence="2" type="ORF">J5O05_02010</name>
</gene>
<proteinExistence type="predicted"/>
<dbReference type="KEGG" id="pxi:J5O05_02010"/>
<dbReference type="Proteomes" id="UP000664904">
    <property type="component" value="Chromosome"/>
</dbReference>
<dbReference type="Pfam" id="PF11205">
    <property type="entry name" value="DUF2987"/>
    <property type="match status" value="1"/>
</dbReference>
<evidence type="ECO:0000256" key="1">
    <source>
        <dbReference type="SAM" id="SignalP"/>
    </source>
</evidence>
<dbReference type="RefSeq" id="WP_208843381.1">
    <property type="nucleotide sequence ID" value="NZ_CP072133.1"/>
</dbReference>
<accession>A0A975HLA9</accession>
<reference evidence="2" key="1">
    <citation type="submission" date="2021-03" db="EMBL/GenBank/DDBJ databases">
        <title>Complete Genome of Pseudoalteromonas xiamenensis STKMTI.2, a new potential marine bacterium producing anti-Vibrio compounds.</title>
        <authorList>
            <person name="Handayani D.P."/>
            <person name="Isnansetyo A."/>
            <person name="Istiqomah I."/>
            <person name="Jumina J."/>
        </authorList>
    </citation>
    <scope>NUCLEOTIDE SEQUENCE</scope>
    <source>
        <strain evidence="2">STKMTI.2</strain>
    </source>
</reference>
<dbReference type="AlphaFoldDB" id="A0A975HLA9"/>
<feature type="signal peptide" evidence="1">
    <location>
        <begin position="1"/>
        <end position="19"/>
    </location>
</feature>
<name>A0A975HLA9_9GAMM</name>
<protein>
    <submittedName>
        <fullName evidence="2">DUF2987 domain-containing protein</fullName>
    </submittedName>
</protein>